<feature type="non-terminal residue" evidence="1">
    <location>
        <position position="232"/>
    </location>
</feature>
<evidence type="ECO:0000313" key="2">
    <source>
        <dbReference type="Proteomes" id="UP000308768"/>
    </source>
</evidence>
<gene>
    <name evidence="1" type="ORF">B0A49_13595</name>
</gene>
<dbReference type="OrthoDB" id="3439492at2759"/>
<evidence type="ECO:0000313" key="1">
    <source>
        <dbReference type="EMBL" id="TKA35198.1"/>
    </source>
</evidence>
<reference evidence="1 2" key="1">
    <citation type="submission" date="2017-03" db="EMBL/GenBank/DDBJ databases">
        <title>Genomes of endolithic fungi from Antarctica.</title>
        <authorList>
            <person name="Coleine C."/>
            <person name="Masonjones S."/>
            <person name="Stajich J.E."/>
        </authorList>
    </citation>
    <scope>NUCLEOTIDE SEQUENCE [LARGE SCALE GENOMIC DNA]</scope>
    <source>
        <strain evidence="1 2">CCFEE 5187</strain>
    </source>
</reference>
<name>A0A4U0UHX8_9PEZI</name>
<dbReference type="Proteomes" id="UP000308768">
    <property type="component" value="Unassembled WGS sequence"/>
</dbReference>
<accession>A0A4U0UHX8</accession>
<keyword evidence="2" id="KW-1185">Reference proteome</keyword>
<organism evidence="1 2">
    <name type="scientific">Cryomyces minteri</name>
    <dbReference type="NCBI Taxonomy" id="331657"/>
    <lineage>
        <taxon>Eukaryota</taxon>
        <taxon>Fungi</taxon>
        <taxon>Dikarya</taxon>
        <taxon>Ascomycota</taxon>
        <taxon>Pezizomycotina</taxon>
        <taxon>Dothideomycetes</taxon>
        <taxon>Dothideomycetes incertae sedis</taxon>
        <taxon>Cryomyces</taxon>
    </lineage>
</organism>
<sequence length="232" mass="25385">MSSECERVFSGTAKIITLDVDVKKAEMTASVAAAEAKANAAAVADIGAIRVDSGRISRVEWTEMYIHARAKAITANSILGGWRGAGLVPLSPMTVLEKLPSRSATTDSPPHTPLEQPDLDLSLLHSSPPDGTELREANALLNSTLESTKEVPCSVQRYTERMTRFAESKHSENVTSRKQVEEQEKLLDMRKARKKGKRIALKGRFVFSTEEVLETAKEAEAKLSSKKPRGRP</sequence>
<dbReference type="EMBL" id="NAJN01003807">
    <property type="protein sequence ID" value="TKA35198.1"/>
    <property type="molecule type" value="Genomic_DNA"/>
</dbReference>
<proteinExistence type="predicted"/>
<dbReference type="AlphaFoldDB" id="A0A4U0UHX8"/>
<comment type="caution">
    <text evidence="1">The sequence shown here is derived from an EMBL/GenBank/DDBJ whole genome shotgun (WGS) entry which is preliminary data.</text>
</comment>
<protein>
    <submittedName>
        <fullName evidence="1">Uncharacterized protein</fullName>
    </submittedName>
</protein>